<keyword evidence="1" id="KW-0472">Membrane</keyword>
<name>A0ABV3TFR0_9GAMM</name>
<organism evidence="2 3">
    <name type="scientific">Spiribacter pallidus</name>
    <dbReference type="NCBI Taxonomy" id="1987936"/>
    <lineage>
        <taxon>Bacteria</taxon>
        <taxon>Pseudomonadati</taxon>
        <taxon>Pseudomonadota</taxon>
        <taxon>Gammaproteobacteria</taxon>
        <taxon>Chromatiales</taxon>
        <taxon>Ectothiorhodospiraceae</taxon>
        <taxon>Spiribacter</taxon>
    </lineage>
</organism>
<feature type="transmembrane region" description="Helical" evidence="1">
    <location>
        <begin position="6"/>
        <end position="28"/>
    </location>
</feature>
<evidence type="ECO:0000256" key="1">
    <source>
        <dbReference type="SAM" id="Phobius"/>
    </source>
</evidence>
<keyword evidence="1 2" id="KW-0812">Transmembrane</keyword>
<dbReference type="InterPro" id="IPR021313">
    <property type="entry name" value="DUF2909"/>
</dbReference>
<keyword evidence="3" id="KW-1185">Reference proteome</keyword>
<protein>
    <submittedName>
        <fullName evidence="2">Twin transmembrane helix small protein</fullName>
    </submittedName>
</protein>
<accession>A0ABV3TFR0</accession>
<evidence type="ECO:0000313" key="2">
    <source>
        <dbReference type="EMBL" id="MEX0469741.1"/>
    </source>
</evidence>
<dbReference type="EMBL" id="JBAKFM010000004">
    <property type="protein sequence ID" value="MEX0469741.1"/>
    <property type="molecule type" value="Genomic_DNA"/>
</dbReference>
<feature type="transmembrane region" description="Helical" evidence="1">
    <location>
        <begin position="40"/>
        <end position="65"/>
    </location>
</feature>
<proteinExistence type="predicted"/>
<keyword evidence="1" id="KW-1133">Transmembrane helix</keyword>
<reference evidence="2 3" key="1">
    <citation type="submission" date="2024-02" db="EMBL/GenBank/DDBJ databases">
        <title>New especies of Spiribacter isolated from saline water.</title>
        <authorList>
            <person name="Leon M.J."/>
            <person name="De La Haba R."/>
            <person name="Sanchez-Porro C."/>
            <person name="Ventosa A."/>
        </authorList>
    </citation>
    <scope>NUCLEOTIDE SEQUENCE [LARGE SCALE GENOMIC DNA]</scope>
    <source>
        <strain evidence="3">ag22IC6-390</strain>
    </source>
</reference>
<sequence length="72" mass="7770">MDLTIRIAIVAALFAIVASLGSGLFYLIRDRGESHRTLNALKLRIGLSIALFILILLGYFTGVIAPNQSPLS</sequence>
<gene>
    <name evidence="2" type="ORF">V6X73_08380</name>
</gene>
<evidence type="ECO:0000313" key="3">
    <source>
        <dbReference type="Proteomes" id="UP001556709"/>
    </source>
</evidence>
<dbReference type="Pfam" id="PF11137">
    <property type="entry name" value="DUF2909"/>
    <property type="match status" value="1"/>
</dbReference>
<dbReference type="RefSeq" id="WP_367959449.1">
    <property type="nucleotide sequence ID" value="NZ_JBAKFH010000001.1"/>
</dbReference>
<dbReference type="NCBIfam" id="NF033233">
    <property type="entry name" value="twin_helix"/>
    <property type="match status" value="1"/>
</dbReference>
<comment type="caution">
    <text evidence="2">The sequence shown here is derived from an EMBL/GenBank/DDBJ whole genome shotgun (WGS) entry which is preliminary data.</text>
</comment>
<dbReference type="Proteomes" id="UP001556709">
    <property type="component" value="Unassembled WGS sequence"/>
</dbReference>